<keyword evidence="3" id="KW-1185">Reference proteome</keyword>
<name>A0ABY6ZAF7_9BACL</name>
<dbReference type="InterPro" id="IPR003692">
    <property type="entry name" value="Hydantoinase_B"/>
</dbReference>
<sequence>MANPITTEIIRNALISAAEEMNASLARSAYSPIIYEMKDCSVGIFNKNAELLGQSAGLPIFLGNLDHCIQLTTRAIGGVENYKSGDLYILNDSYLTGTHLNDITTISPIFYEDELVGFSATRAHWLDIGAKDPGYPMDATEIYQEGIRIPPVKLYDGGIPRNDVIHMLTINSRFTDAAFGDLGAQIAACRTGEKRFQEIIKRYGLETVNEAVEDIFSQSARIDNDVIRSIPDGVYESEGCLDNDGHNTEPVYVKVKVEITGENMTIDLTGSSPQQQGQTNCGFAQTVSACRVAFKDLVSPNTPVTGGNFKTLRVIAPEGTIFNAKEPAPCGWYFSALGLLIDLVVKALSPSLKEKSAAAHYGDSMVMTFAGHDPKTDGPFLSVEATAGGWGGFSKRDGQNGLINNVNGDFKNMPIEVFETKYPIKVTSYALRQDSGGPGQKRGGTGVIRGYEIRTDVSWVYLWFERSITPAWGLFGGKDGAKPRVTIQSPDGELVELLKVNAMPLKYGTIVTAYTGGGGGFGHPFDRDPEQVCQDVRNKYVSIEAAKHDYGVVIHTDTFELDTIATREYRTANQP</sequence>
<dbReference type="PANTHER" id="PTHR11365">
    <property type="entry name" value="5-OXOPROLINASE RELATED"/>
    <property type="match status" value="1"/>
</dbReference>
<accession>A0ABY6ZAF7</accession>
<proteinExistence type="predicted"/>
<protein>
    <submittedName>
        <fullName evidence="2">Hydantoinase B/oxoprolinase family protein</fullName>
    </submittedName>
</protein>
<dbReference type="PANTHER" id="PTHR11365:SF23">
    <property type="entry name" value="HYPOTHETICAL 5-OXOPROLINASE (EUROFUNG)-RELATED"/>
    <property type="match status" value="1"/>
</dbReference>
<dbReference type="Pfam" id="PF02538">
    <property type="entry name" value="Hydantoinase_B"/>
    <property type="match status" value="1"/>
</dbReference>
<evidence type="ECO:0000313" key="3">
    <source>
        <dbReference type="Proteomes" id="UP001164761"/>
    </source>
</evidence>
<evidence type="ECO:0000259" key="1">
    <source>
        <dbReference type="Pfam" id="PF02538"/>
    </source>
</evidence>
<evidence type="ECO:0000313" key="2">
    <source>
        <dbReference type="EMBL" id="WAH39733.1"/>
    </source>
</evidence>
<dbReference type="EMBL" id="CP104067">
    <property type="protein sequence ID" value="WAH39733.1"/>
    <property type="molecule type" value="Genomic_DNA"/>
</dbReference>
<reference evidence="2" key="1">
    <citation type="submission" date="2022-08" db="EMBL/GenBank/DDBJ databases">
        <title>Alicyclobacillus fastidiosus DSM 17978, complete genome.</title>
        <authorList>
            <person name="Wang Q."/>
            <person name="Cai R."/>
            <person name="Wang Z."/>
        </authorList>
    </citation>
    <scope>NUCLEOTIDE SEQUENCE</scope>
    <source>
        <strain evidence="2">DSM 17978</strain>
    </source>
</reference>
<dbReference type="RefSeq" id="WP_268003630.1">
    <property type="nucleotide sequence ID" value="NZ_CP104067.1"/>
</dbReference>
<dbReference type="InterPro" id="IPR045079">
    <property type="entry name" value="Oxoprolinase-like"/>
</dbReference>
<feature type="domain" description="Hydantoinase B/oxoprolinase" evidence="1">
    <location>
        <begin position="3"/>
        <end position="524"/>
    </location>
</feature>
<gene>
    <name evidence="2" type="ORF">NZD89_15055</name>
</gene>
<dbReference type="Proteomes" id="UP001164761">
    <property type="component" value="Chromosome"/>
</dbReference>
<organism evidence="2 3">
    <name type="scientific">Alicyclobacillus fastidiosus</name>
    <dbReference type="NCBI Taxonomy" id="392011"/>
    <lineage>
        <taxon>Bacteria</taxon>
        <taxon>Bacillati</taxon>
        <taxon>Bacillota</taxon>
        <taxon>Bacilli</taxon>
        <taxon>Bacillales</taxon>
        <taxon>Alicyclobacillaceae</taxon>
        <taxon>Alicyclobacillus</taxon>
    </lineage>
</organism>